<evidence type="ECO:0000313" key="3">
    <source>
        <dbReference type="Proteomes" id="UP000315677"/>
    </source>
</evidence>
<evidence type="ECO:0000256" key="1">
    <source>
        <dbReference type="SAM" id="SignalP"/>
    </source>
</evidence>
<accession>A0A543DKL2</accession>
<dbReference type="CDD" id="cd15482">
    <property type="entry name" value="Sialidase_non-viral"/>
    <property type="match status" value="1"/>
</dbReference>
<dbReference type="SUPFAM" id="SSF110296">
    <property type="entry name" value="Oligoxyloglucan reducing end-specific cellobiohydrolase"/>
    <property type="match status" value="1"/>
</dbReference>
<evidence type="ECO:0000313" key="2">
    <source>
        <dbReference type="EMBL" id="TQM09859.1"/>
    </source>
</evidence>
<dbReference type="InterPro" id="IPR015943">
    <property type="entry name" value="WD40/YVTN_repeat-like_dom_sf"/>
</dbReference>
<dbReference type="Gene3D" id="2.130.10.10">
    <property type="entry name" value="YVTN repeat-like/Quinoprotein amine dehydrogenase"/>
    <property type="match status" value="2"/>
</dbReference>
<dbReference type="PROSITE" id="PS51257">
    <property type="entry name" value="PROKAR_LIPOPROTEIN"/>
    <property type="match status" value="1"/>
</dbReference>
<organism evidence="2 3">
    <name type="scientific">Pseudonocardia kunmingensis</name>
    <dbReference type="NCBI Taxonomy" id="630975"/>
    <lineage>
        <taxon>Bacteria</taxon>
        <taxon>Bacillati</taxon>
        <taxon>Actinomycetota</taxon>
        <taxon>Actinomycetes</taxon>
        <taxon>Pseudonocardiales</taxon>
        <taxon>Pseudonocardiaceae</taxon>
        <taxon>Pseudonocardia</taxon>
    </lineage>
</organism>
<reference evidence="2 3" key="1">
    <citation type="submission" date="2019-06" db="EMBL/GenBank/DDBJ databases">
        <title>Sequencing the genomes of 1000 actinobacteria strains.</title>
        <authorList>
            <person name="Klenk H.-P."/>
        </authorList>
    </citation>
    <scope>NUCLEOTIDE SEQUENCE [LARGE SCALE GENOMIC DNA]</scope>
    <source>
        <strain evidence="2 3">DSM 45301</strain>
    </source>
</reference>
<dbReference type="AlphaFoldDB" id="A0A543DKL2"/>
<name>A0A543DKL2_9PSEU</name>
<gene>
    <name evidence="2" type="ORF">FB558_5633</name>
</gene>
<dbReference type="Proteomes" id="UP000315677">
    <property type="component" value="Unassembled WGS sequence"/>
</dbReference>
<dbReference type="OrthoDB" id="9764804at2"/>
<dbReference type="InterPro" id="IPR054817">
    <property type="entry name" value="Glycosyl_F510_1955-like"/>
</dbReference>
<dbReference type="NCBIfam" id="NF045728">
    <property type="entry name" value="glycosyl_F510_1955"/>
    <property type="match status" value="1"/>
</dbReference>
<dbReference type="EMBL" id="VFPA01000003">
    <property type="protein sequence ID" value="TQM09859.1"/>
    <property type="molecule type" value="Genomic_DNA"/>
</dbReference>
<evidence type="ECO:0008006" key="4">
    <source>
        <dbReference type="Google" id="ProtNLM"/>
    </source>
</evidence>
<keyword evidence="1" id="KW-0732">Signal</keyword>
<comment type="caution">
    <text evidence="2">The sequence shown here is derived from an EMBL/GenBank/DDBJ whole genome shotgun (WGS) entry which is preliminary data.</text>
</comment>
<feature type="signal peptide" evidence="1">
    <location>
        <begin position="1"/>
        <end position="20"/>
    </location>
</feature>
<keyword evidence="3" id="KW-1185">Reference proteome</keyword>
<protein>
    <recommendedName>
        <fullName evidence="4">BNR/Asp-box repeat protein</fullName>
    </recommendedName>
</protein>
<feature type="chain" id="PRO_5038437459" description="BNR/Asp-box repeat protein" evidence="1">
    <location>
        <begin position="21"/>
        <end position="293"/>
    </location>
</feature>
<dbReference type="RefSeq" id="WP_142058308.1">
    <property type="nucleotide sequence ID" value="NZ_VFPA01000003.1"/>
</dbReference>
<sequence length="293" mass="30369">MRIVRILLPLVAAAAVAGCAAPGPSPGTGAARADAGSDPGFGHVHGIDLNPADGLIYVAAHNGVFRLGPDGPRRIADRYQDTMGFVVAGPDLFLASGHPDLREPGPPHLGLIRSTDRAQTWTSVSLAGEADFHSLTVTGATIYGLNSTDGLVMRSDDDGENWQRGAELGMAYLEADPKDPLRVLATAPDGLLESTDGGLTFIASSEQPPRLLAVVDHTEEDGSETEPILAGVDEAGGVWEFSDRGWSQTGTLSGAPQAFTVLAGGRYAAATTEGVFTSDDAGRTWSRIIAPTG</sequence>
<proteinExistence type="predicted"/>